<dbReference type="Proteomes" id="UP000251960">
    <property type="component" value="Chromosome 6"/>
</dbReference>
<feature type="region of interest" description="Disordered" evidence="1">
    <location>
        <begin position="52"/>
        <end position="102"/>
    </location>
</feature>
<comment type="caution">
    <text evidence="2">The sequence shown here is derived from an EMBL/GenBank/DDBJ whole genome shotgun (WGS) entry which is preliminary data.</text>
</comment>
<gene>
    <name evidence="2" type="ORF">Zm00014a_006057</name>
</gene>
<sequence length="102" mass="10635">MDGRLVAVRGGSPGLLVATPGKPCLLLRALAAALGEPPAGRAEDEARLARQPRELVGEGPQPWLRHGGVPRAGPEGLPAGARERDGRRTRGEGEEEGSVSTW</sequence>
<evidence type="ECO:0000313" key="3">
    <source>
        <dbReference type="Proteomes" id="UP000251960"/>
    </source>
</evidence>
<evidence type="ECO:0000256" key="1">
    <source>
        <dbReference type="SAM" id="MobiDB-lite"/>
    </source>
</evidence>
<accession>A0A3L6EAM5</accession>
<protein>
    <submittedName>
        <fullName evidence="2">Uncharacterized protein</fullName>
    </submittedName>
</protein>
<feature type="compositionally biased region" description="Acidic residues" evidence="1">
    <location>
        <begin position="93"/>
        <end position="102"/>
    </location>
</feature>
<evidence type="ECO:0000313" key="2">
    <source>
        <dbReference type="EMBL" id="PWZ18004.1"/>
    </source>
</evidence>
<feature type="compositionally biased region" description="Basic and acidic residues" evidence="1">
    <location>
        <begin position="81"/>
        <end position="92"/>
    </location>
</feature>
<reference evidence="2 3" key="1">
    <citation type="journal article" date="2018" name="Nat. Genet.">
        <title>Extensive intraspecific gene order and gene structural variations between Mo17 and other maize genomes.</title>
        <authorList>
            <person name="Sun S."/>
            <person name="Zhou Y."/>
            <person name="Chen J."/>
            <person name="Shi J."/>
            <person name="Zhao H."/>
            <person name="Zhao H."/>
            <person name="Song W."/>
            <person name="Zhang M."/>
            <person name="Cui Y."/>
            <person name="Dong X."/>
            <person name="Liu H."/>
            <person name="Ma X."/>
            <person name="Jiao Y."/>
            <person name="Wang B."/>
            <person name="Wei X."/>
            <person name="Stein J.C."/>
            <person name="Glaubitz J.C."/>
            <person name="Lu F."/>
            <person name="Yu G."/>
            <person name="Liang C."/>
            <person name="Fengler K."/>
            <person name="Li B."/>
            <person name="Rafalski A."/>
            <person name="Schnable P.S."/>
            <person name="Ware D.H."/>
            <person name="Buckler E.S."/>
            <person name="Lai J."/>
        </authorList>
    </citation>
    <scope>NUCLEOTIDE SEQUENCE [LARGE SCALE GENOMIC DNA]</scope>
    <source>
        <strain evidence="3">cv. Missouri 17</strain>
        <tissue evidence="2">Seedling</tissue>
    </source>
</reference>
<proteinExistence type="predicted"/>
<dbReference type="EMBL" id="NCVQ01000007">
    <property type="protein sequence ID" value="PWZ18004.1"/>
    <property type="molecule type" value="Genomic_DNA"/>
</dbReference>
<organism evidence="2 3">
    <name type="scientific">Zea mays</name>
    <name type="common">Maize</name>
    <dbReference type="NCBI Taxonomy" id="4577"/>
    <lineage>
        <taxon>Eukaryota</taxon>
        <taxon>Viridiplantae</taxon>
        <taxon>Streptophyta</taxon>
        <taxon>Embryophyta</taxon>
        <taxon>Tracheophyta</taxon>
        <taxon>Spermatophyta</taxon>
        <taxon>Magnoliopsida</taxon>
        <taxon>Liliopsida</taxon>
        <taxon>Poales</taxon>
        <taxon>Poaceae</taxon>
        <taxon>PACMAD clade</taxon>
        <taxon>Panicoideae</taxon>
        <taxon>Andropogonodae</taxon>
        <taxon>Andropogoneae</taxon>
        <taxon>Tripsacinae</taxon>
        <taxon>Zea</taxon>
    </lineage>
</organism>
<name>A0A3L6EAM5_MAIZE</name>
<dbReference type="AlphaFoldDB" id="A0A3L6EAM5"/>